<feature type="domain" description="Acyl-CoA dehydrogenase C-terminal" evidence="5">
    <location>
        <begin position="273"/>
        <end position="402"/>
    </location>
</feature>
<dbReference type="Pfam" id="PF08028">
    <property type="entry name" value="Acyl-CoA_dh_2"/>
    <property type="match status" value="1"/>
</dbReference>
<dbReference type="PANTHER" id="PTHR48083:SF19">
    <property type="entry name" value="FLAVIN-DEPENDENT MONOOXYGENASE, OXYGENASE SUBUNIT HSAA"/>
    <property type="match status" value="1"/>
</dbReference>
<dbReference type="Proteomes" id="UP000595636">
    <property type="component" value="Chromosome"/>
</dbReference>
<feature type="domain" description="Acyl-CoA dehydrogenase/oxidase N-terminal" evidence="4">
    <location>
        <begin position="32"/>
        <end position="113"/>
    </location>
</feature>
<dbReference type="AlphaFoldDB" id="A0A7T7KTN4"/>
<dbReference type="RefSeq" id="WP_200393574.1">
    <property type="nucleotide sequence ID" value="NZ_CP066831.1"/>
</dbReference>
<dbReference type="Gene3D" id="1.20.140.10">
    <property type="entry name" value="Butyryl-CoA Dehydrogenase, subunit A, domain 3"/>
    <property type="match status" value="1"/>
</dbReference>
<feature type="compositionally biased region" description="Basic and acidic residues" evidence="3">
    <location>
        <begin position="19"/>
        <end position="50"/>
    </location>
</feature>
<name>A0A7T7KTN4_9ACTN</name>
<dbReference type="InterPro" id="IPR013107">
    <property type="entry name" value="Acyl-CoA_DH_C"/>
</dbReference>
<dbReference type="EMBL" id="CP066831">
    <property type="protein sequence ID" value="QQM38405.1"/>
    <property type="molecule type" value="Genomic_DNA"/>
</dbReference>
<dbReference type="Pfam" id="PF02771">
    <property type="entry name" value="Acyl-CoA_dh_N"/>
    <property type="match status" value="1"/>
</dbReference>
<dbReference type="KEGG" id="slf:JEQ17_02215"/>
<dbReference type="SUPFAM" id="SSF56645">
    <property type="entry name" value="Acyl-CoA dehydrogenase NM domain-like"/>
    <property type="match status" value="1"/>
</dbReference>
<dbReference type="GO" id="GO:0005737">
    <property type="term" value="C:cytoplasm"/>
    <property type="evidence" value="ECO:0007669"/>
    <property type="project" value="TreeGrafter"/>
</dbReference>
<evidence type="ECO:0000256" key="1">
    <source>
        <dbReference type="ARBA" id="ARBA00023002"/>
    </source>
</evidence>
<proteinExistence type="inferred from homology"/>
<evidence type="ECO:0000313" key="7">
    <source>
        <dbReference type="Proteomes" id="UP000595636"/>
    </source>
</evidence>
<dbReference type="SUPFAM" id="SSF47203">
    <property type="entry name" value="Acyl-CoA dehydrogenase C-terminal domain-like"/>
    <property type="match status" value="1"/>
</dbReference>
<dbReference type="Gene3D" id="1.10.540.10">
    <property type="entry name" value="Acyl-CoA dehydrogenase/oxidase, N-terminal domain"/>
    <property type="match status" value="1"/>
</dbReference>
<keyword evidence="1" id="KW-0560">Oxidoreductase</keyword>
<feature type="region of interest" description="Disordered" evidence="3">
    <location>
        <begin position="1"/>
        <end position="56"/>
    </location>
</feature>
<dbReference type="PANTHER" id="PTHR48083">
    <property type="entry name" value="MEDIUM-CHAIN SPECIFIC ACYL-COA DEHYDROGENASE, MITOCHONDRIAL-RELATED"/>
    <property type="match status" value="1"/>
</dbReference>
<comment type="similarity">
    <text evidence="2">Belongs to the HpaH/HsaA monooxygenase family.</text>
</comment>
<organism evidence="6 7">
    <name type="scientific">Streptomyces liliifuscus</name>
    <dbReference type="NCBI Taxonomy" id="2797636"/>
    <lineage>
        <taxon>Bacteria</taxon>
        <taxon>Bacillati</taxon>
        <taxon>Actinomycetota</taxon>
        <taxon>Actinomycetes</taxon>
        <taxon>Kitasatosporales</taxon>
        <taxon>Streptomycetaceae</taxon>
        <taxon>Streptomyces</taxon>
    </lineage>
</organism>
<evidence type="ECO:0000313" key="6">
    <source>
        <dbReference type="EMBL" id="QQM38405.1"/>
    </source>
</evidence>
<dbReference type="GO" id="GO:0033539">
    <property type="term" value="P:fatty acid beta-oxidation using acyl-CoA dehydrogenase"/>
    <property type="evidence" value="ECO:0007669"/>
    <property type="project" value="TreeGrafter"/>
</dbReference>
<sequence length="432" mass="46170">MSTPPSPTPSRGESVTTAGDRRPSPHLSDRGRQIRDETRALSPLLRKEAQEGEDLGALPPETLRAIHEAGVFKTALPVELGGYALGARDTVEIITALGEGDGSAAWTVFVAGGIRNVLGFPQQTVDEIFKEIDTWIGPLVVGASVFSTSVGSARRADGGWLVSGKWAFGSGCKHAAWAAVGVTCEDAEGRPRRAMALLSREQYTILDDWKVMGLKATSSNSITAEEEAFVPDHRFVDLADFPAVMDSVRDRYAGIGFRNDTRALMLITCLSNVAVALGMARGTLDCFVEQSKARKPFNLPYPTVADMPSTQVAAGTARAMINAAEATILGHADEVDRRALAGIEFTGAEESEITMDLVYAVRLCADAIDKLQLALGSSTVSLKNPIQRFARDVRVLATHGAIRFDPLAELSGRQLLGFEPFPMFAGGVPQVG</sequence>
<dbReference type="GO" id="GO:0003995">
    <property type="term" value="F:acyl-CoA dehydrogenase activity"/>
    <property type="evidence" value="ECO:0007669"/>
    <property type="project" value="TreeGrafter"/>
</dbReference>
<evidence type="ECO:0000256" key="2">
    <source>
        <dbReference type="ARBA" id="ARBA00049661"/>
    </source>
</evidence>
<reference evidence="6 7" key="1">
    <citation type="submission" date="2020-12" db="EMBL/GenBank/DDBJ databases">
        <title>A novel species.</title>
        <authorList>
            <person name="Li K."/>
        </authorList>
    </citation>
    <scope>NUCLEOTIDE SEQUENCE [LARGE SCALE GENOMIC DNA]</scope>
    <source>
        <strain evidence="6 7">ZYC-3</strain>
    </source>
</reference>
<dbReference type="InterPro" id="IPR013786">
    <property type="entry name" value="AcylCoA_DH/ox_N"/>
</dbReference>
<dbReference type="Gene3D" id="2.40.110.10">
    <property type="entry name" value="Butyryl-CoA Dehydrogenase, subunit A, domain 2"/>
    <property type="match status" value="1"/>
</dbReference>
<dbReference type="GO" id="GO:0016712">
    <property type="term" value="F:oxidoreductase activity, acting on paired donors, with incorporation or reduction of molecular oxygen, reduced flavin or flavoprotein as one donor, and incorporation of one atom of oxygen"/>
    <property type="evidence" value="ECO:0007669"/>
    <property type="project" value="TreeGrafter"/>
</dbReference>
<dbReference type="GO" id="GO:0050660">
    <property type="term" value="F:flavin adenine dinucleotide binding"/>
    <property type="evidence" value="ECO:0007669"/>
    <property type="project" value="InterPro"/>
</dbReference>
<evidence type="ECO:0000259" key="4">
    <source>
        <dbReference type="Pfam" id="PF02771"/>
    </source>
</evidence>
<evidence type="ECO:0000259" key="5">
    <source>
        <dbReference type="Pfam" id="PF08028"/>
    </source>
</evidence>
<keyword evidence="7" id="KW-1185">Reference proteome</keyword>
<accession>A0A7T7KTN4</accession>
<evidence type="ECO:0000256" key="3">
    <source>
        <dbReference type="SAM" id="MobiDB-lite"/>
    </source>
</evidence>
<dbReference type="PIRSF" id="PIRSF016578">
    <property type="entry name" value="HsaA"/>
    <property type="match status" value="1"/>
</dbReference>
<dbReference type="InterPro" id="IPR036250">
    <property type="entry name" value="AcylCo_DH-like_C"/>
</dbReference>
<dbReference type="InterPro" id="IPR046373">
    <property type="entry name" value="Acyl-CoA_Oxase/DH_mid-dom_sf"/>
</dbReference>
<protein>
    <submittedName>
        <fullName evidence="6">Oxidoreductase</fullName>
    </submittedName>
</protein>
<gene>
    <name evidence="6" type="ORF">JEQ17_02215</name>
</gene>
<dbReference type="InterPro" id="IPR037069">
    <property type="entry name" value="AcylCoA_DH/ox_N_sf"/>
</dbReference>
<dbReference type="InterPro" id="IPR050741">
    <property type="entry name" value="Acyl-CoA_dehydrogenase"/>
</dbReference>
<dbReference type="InterPro" id="IPR009100">
    <property type="entry name" value="AcylCoA_DH/oxidase_NM_dom_sf"/>
</dbReference>